<feature type="region of interest" description="Disordered" evidence="1">
    <location>
        <begin position="60"/>
        <end position="94"/>
    </location>
</feature>
<keyword evidence="3" id="KW-1185">Reference proteome</keyword>
<dbReference type="AlphaFoldDB" id="A0A7R7VIM6"/>
<reference evidence="2" key="2">
    <citation type="submission" date="2021-02" db="EMBL/GenBank/DDBJ databases">
        <title>Aspergillus chevalieri M1 genome sequence.</title>
        <authorList>
            <person name="Kadooka C."/>
            <person name="Mori K."/>
            <person name="Futagami T."/>
        </authorList>
    </citation>
    <scope>NUCLEOTIDE SEQUENCE</scope>
    <source>
        <strain evidence="2">M1</strain>
    </source>
</reference>
<evidence type="ECO:0000256" key="1">
    <source>
        <dbReference type="SAM" id="MobiDB-lite"/>
    </source>
</evidence>
<dbReference type="EMBL" id="AP024417">
    <property type="protein sequence ID" value="BCR85391.1"/>
    <property type="molecule type" value="Genomic_DNA"/>
</dbReference>
<reference evidence="2" key="1">
    <citation type="submission" date="2021-01" db="EMBL/GenBank/DDBJ databases">
        <authorList>
            <consortium name="Aspergillus chevalieri M1 genome sequencing consortium"/>
            <person name="Kazuki M."/>
            <person name="Futagami T."/>
        </authorList>
    </citation>
    <scope>NUCLEOTIDE SEQUENCE</scope>
    <source>
        <strain evidence="2">M1</strain>
    </source>
</reference>
<evidence type="ECO:0000313" key="2">
    <source>
        <dbReference type="EMBL" id="BCR85391.1"/>
    </source>
</evidence>
<name>A0A7R7VIM6_ASPCH</name>
<dbReference type="Proteomes" id="UP000637239">
    <property type="component" value="Chromosome 2"/>
</dbReference>
<evidence type="ECO:0000313" key="3">
    <source>
        <dbReference type="Proteomes" id="UP000637239"/>
    </source>
</evidence>
<dbReference type="KEGG" id="ache:ACHE_20849S"/>
<protein>
    <submittedName>
        <fullName evidence="2">Uncharacterized protein</fullName>
    </submittedName>
</protein>
<organism evidence="2 3">
    <name type="scientific">Aspergillus chevalieri</name>
    <name type="common">Eurotium chevalieri</name>
    <dbReference type="NCBI Taxonomy" id="182096"/>
    <lineage>
        <taxon>Eukaryota</taxon>
        <taxon>Fungi</taxon>
        <taxon>Dikarya</taxon>
        <taxon>Ascomycota</taxon>
        <taxon>Pezizomycotina</taxon>
        <taxon>Eurotiomycetes</taxon>
        <taxon>Eurotiomycetidae</taxon>
        <taxon>Eurotiales</taxon>
        <taxon>Aspergillaceae</taxon>
        <taxon>Aspergillus</taxon>
        <taxon>Aspergillus subgen. Aspergillus</taxon>
    </lineage>
</organism>
<dbReference type="RefSeq" id="XP_043133913.1">
    <property type="nucleotide sequence ID" value="XM_043285198.1"/>
</dbReference>
<gene>
    <name evidence="2" type="ORF">ACHE_20849S</name>
</gene>
<sequence>MSGQPTSSFPGTPIGQLLIDDANAYKLNASLLYINSLPVEHRYDRYLQVLNHLLSISRRNNSEVARSHNRAQGLESRRPPASRSLSCMGRVKHS</sequence>
<proteinExistence type="predicted"/>
<dbReference type="GeneID" id="66979750"/>
<accession>A0A7R7VIM6</accession>